<evidence type="ECO:0000313" key="2">
    <source>
        <dbReference type="EMBL" id="EAZ05756.1"/>
    </source>
</evidence>
<name>A2YRP5_ORYSI</name>
<gene>
    <name evidence="2" type="ORF">OsI_27990</name>
</gene>
<dbReference type="AlphaFoldDB" id="A2YRP5"/>
<dbReference type="Gramene" id="BGIOSGA027573-TA">
    <property type="protein sequence ID" value="BGIOSGA027573-PA"/>
    <property type="gene ID" value="BGIOSGA027573"/>
</dbReference>
<feature type="region of interest" description="Disordered" evidence="1">
    <location>
        <begin position="1"/>
        <end position="25"/>
    </location>
</feature>
<evidence type="ECO:0000256" key="1">
    <source>
        <dbReference type="SAM" id="MobiDB-lite"/>
    </source>
</evidence>
<reference evidence="2 3" key="1">
    <citation type="journal article" date="2005" name="PLoS Biol.">
        <title>The genomes of Oryza sativa: a history of duplications.</title>
        <authorList>
            <person name="Yu J."/>
            <person name="Wang J."/>
            <person name="Lin W."/>
            <person name="Li S."/>
            <person name="Li H."/>
            <person name="Zhou J."/>
            <person name="Ni P."/>
            <person name="Dong W."/>
            <person name="Hu S."/>
            <person name="Zeng C."/>
            <person name="Zhang J."/>
            <person name="Zhang Y."/>
            <person name="Li R."/>
            <person name="Xu Z."/>
            <person name="Li S."/>
            <person name="Li X."/>
            <person name="Zheng H."/>
            <person name="Cong L."/>
            <person name="Lin L."/>
            <person name="Yin J."/>
            <person name="Geng J."/>
            <person name="Li G."/>
            <person name="Shi J."/>
            <person name="Liu J."/>
            <person name="Lv H."/>
            <person name="Li J."/>
            <person name="Wang J."/>
            <person name="Deng Y."/>
            <person name="Ran L."/>
            <person name="Shi X."/>
            <person name="Wang X."/>
            <person name="Wu Q."/>
            <person name="Li C."/>
            <person name="Ren X."/>
            <person name="Wang J."/>
            <person name="Wang X."/>
            <person name="Li D."/>
            <person name="Liu D."/>
            <person name="Zhang X."/>
            <person name="Ji Z."/>
            <person name="Zhao W."/>
            <person name="Sun Y."/>
            <person name="Zhang Z."/>
            <person name="Bao J."/>
            <person name="Han Y."/>
            <person name="Dong L."/>
            <person name="Ji J."/>
            <person name="Chen P."/>
            <person name="Wu S."/>
            <person name="Liu J."/>
            <person name="Xiao Y."/>
            <person name="Bu D."/>
            <person name="Tan J."/>
            <person name="Yang L."/>
            <person name="Ye C."/>
            <person name="Zhang J."/>
            <person name="Xu J."/>
            <person name="Zhou Y."/>
            <person name="Yu Y."/>
            <person name="Zhang B."/>
            <person name="Zhuang S."/>
            <person name="Wei H."/>
            <person name="Liu B."/>
            <person name="Lei M."/>
            <person name="Yu H."/>
            <person name="Li Y."/>
            <person name="Xu H."/>
            <person name="Wei S."/>
            <person name="He X."/>
            <person name="Fang L."/>
            <person name="Zhang Z."/>
            <person name="Zhang Y."/>
            <person name="Huang X."/>
            <person name="Su Z."/>
            <person name="Tong W."/>
            <person name="Li J."/>
            <person name="Tong Z."/>
            <person name="Li S."/>
            <person name="Ye J."/>
            <person name="Wang L."/>
            <person name="Fang L."/>
            <person name="Lei T."/>
            <person name="Chen C."/>
            <person name="Chen H."/>
            <person name="Xu Z."/>
            <person name="Li H."/>
            <person name="Huang H."/>
            <person name="Zhang F."/>
            <person name="Xu H."/>
            <person name="Li N."/>
            <person name="Zhao C."/>
            <person name="Li S."/>
            <person name="Dong L."/>
            <person name="Huang Y."/>
            <person name="Li L."/>
            <person name="Xi Y."/>
            <person name="Qi Q."/>
            <person name="Li W."/>
            <person name="Zhang B."/>
            <person name="Hu W."/>
            <person name="Zhang Y."/>
            <person name="Tian X."/>
            <person name="Jiao Y."/>
            <person name="Liang X."/>
            <person name="Jin J."/>
            <person name="Gao L."/>
            <person name="Zheng W."/>
            <person name="Hao B."/>
            <person name="Liu S."/>
            <person name="Wang W."/>
            <person name="Yuan L."/>
            <person name="Cao M."/>
            <person name="McDermott J."/>
            <person name="Samudrala R."/>
            <person name="Wang J."/>
            <person name="Wong G.K."/>
            <person name="Yang H."/>
        </authorList>
    </citation>
    <scope>NUCLEOTIDE SEQUENCE [LARGE SCALE GENOMIC DNA]</scope>
    <source>
        <strain evidence="3">cv. 93-11</strain>
    </source>
</reference>
<proteinExistence type="predicted"/>
<evidence type="ECO:0000313" key="3">
    <source>
        <dbReference type="Proteomes" id="UP000007015"/>
    </source>
</evidence>
<accession>A2YRP5</accession>
<dbReference type="Proteomes" id="UP000007015">
    <property type="component" value="Chromosome 8"/>
</dbReference>
<protein>
    <submittedName>
        <fullName evidence="2">Uncharacterized protein</fullName>
    </submittedName>
</protein>
<keyword evidence="3" id="KW-1185">Reference proteome</keyword>
<organism evidence="2 3">
    <name type="scientific">Oryza sativa subsp. indica</name>
    <name type="common">Rice</name>
    <dbReference type="NCBI Taxonomy" id="39946"/>
    <lineage>
        <taxon>Eukaryota</taxon>
        <taxon>Viridiplantae</taxon>
        <taxon>Streptophyta</taxon>
        <taxon>Embryophyta</taxon>
        <taxon>Tracheophyta</taxon>
        <taxon>Spermatophyta</taxon>
        <taxon>Magnoliopsida</taxon>
        <taxon>Liliopsida</taxon>
        <taxon>Poales</taxon>
        <taxon>Poaceae</taxon>
        <taxon>BOP clade</taxon>
        <taxon>Oryzoideae</taxon>
        <taxon>Oryzeae</taxon>
        <taxon>Oryzinae</taxon>
        <taxon>Oryza</taxon>
        <taxon>Oryza sativa</taxon>
    </lineage>
</organism>
<dbReference type="HOGENOM" id="CLU_1974206_0_0_1"/>
<sequence length="127" mass="13310">MAAAAAGGDAEEEKQQQSSSLSTFERLHGELVREAGELAASCGADVTVLAVPPARSSSFAGGGVTRFVGGGGGAAAVPRPEEVASMGPDEVVALDERLRSLRLLVMRRIKAEQAKRRRRRSHDVLIS</sequence>
<dbReference type="EMBL" id="CM000133">
    <property type="protein sequence ID" value="EAZ05756.1"/>
    <property type="molecule type" value="Genomic_DNA"/>
</dbReference>